<protein>
    <submittedName>
        <fullName evidence="1">PTCD2 isoform 6</fullName>
    </submittedName>
</protein>
<dbReference type="AlphaFoldDB" id="A0A2J8NNP3"/>
<proteinExistence type="predicted"/>
<accession>A0A2J8NNP3</accession>
<reference evidence="1 2" key="1">
    <citation type="submission" date="2017-12" db="EMBL/GenBank/DDBJ databases">
        <title>High-resolution comparative analysis of great ape genomes.</title>
        <authorList>
            <person name="Pollen A."/>
            <person name="Hastie A."/>
            <person name="Hormozdiari F."/>
            <person name="Dougherty M."/>
            <person name="Liu R."/>
            <person name="Chaisson M."/>
            <person name="Hoppe E."/>
            <person name="Hill C."/>
            <person name="Pang A."/>
            <person name="Hillier L."/>
            <person name="Baker C."/>
            <person name="Armstrong J."/>
            <person name="Shendure J."/>
            <person name="Paten B."/>
            <person name="Wilson R."/>
            <person name="Chao H."/>
            <person name="Schneider V."/>
            <person name="Ventura M."/>
            <person name="Kronenberg Z."/>
            <person name="Murali S."/>
            <person name="Gordon D."/>
            <person name="Cantsilieris S."/>
            <person name="Munson K."/>
            <person name="Nelson B."/>
            <person name="Raja A."/>
            <person name="Underwood J."/>
            <person name="Diekhans M."/>
            <person name="Fiddes I."/>
            <person name="Haussler D."/>
            <person name="Eichler E."/>
        </authorList>
    </citation>
    <scope>NUCLEOTIDE SEQUENCE [LARGE SCALE GENOMIC DNA]</scope>
    <source>
        <strain evidence="1">Yerkes chimp pedigree #C0471</strain>
    </source>
</reference>
<dbReference type="Proteomes" id="UP000236370">
    <property type="component" value="Unassembled WGS sequence"/>
</dbReference>
<evidence type="ECO:0000313" key="1">
    <source>
        <dbReference type="EMBL" id="PNI73385.1"/>
    </source>
</evidence>
<organism evidence="1 2">
    <name type="scientific">Pan troglodytes</name>
    <name type="common">Chimpanzee</name>
    <dbReference type="NCBI Taxonomy" id="9598"/>
    <lineage>
        <taxon>Eukaryota</taxon>
        <taxon>Metazoa</taxon>
        <taxon>Chordata</taxon>
        <taxon>Craniata</taxon>
        <taxon>Vertebrata</taxon>
        <taxon>Euteleostomi</taxon>
        <taxon>Mammalia</taxon>
        <taxon>Eutheria</taxon>
        <taxon>Euarchontoglires</taxon>
        <taxon>Primates</taxon>
        <taxon>Haplorrhini</taxon>
        <taxon>Catarrhini</taxon>
        <taxon>Hominidae</taxon>
        <taxon>Pan</taxon>
    </lineage>
</organism>
<name>A0A2J8NNP3_PANTR</name>
<gene>
    <name evidence="1" type="ORF">CK820_G0009504</name>
</gene>
<evidence type="ECO:0000313" key="2">
    <source>
        <dbReference type="Proteomes" id="UP000236370"/>
    </source>
</evidence>
<sequence>MVRDSMAAAFRPSNRVLLQALQILVYPGVGGSGSVSCRCPLGGIRGLSLGKEGRDGREGGVRSQLASLWSSHSS</sequence>
<comment type="caution">
    <text evidence="1">The sequence shown here is derived from an EMBL/GenBank/DDBJ whole genome shotgun (WGS) entry which is preliminary data.</text>
</comment>
<dbReference type="EMBL" id="NBAG03000226">
    <property type="protein sequence ID" value="PNI73385.1"/>
    <property type="molecule type" value="Genomic_DNA"/>
</dbReference>